<dbReference type="RefSeq" id="WP_003810851.1">
    <property type="nucleotide sequence ID" value="NC_019382.1"/>
</dbReference>
<feature type="domain" description="PepSY" evidence="2">
    <location>
        <begin position="62"/>
        <end position="119"/>
    </location>
</feature>
<dbReference type="Pfam" id="PF03929">
    <property type="entry name" value="PepSY_TM"/>
    <property type="match status" value="1"/>
</dbReference>
<gene>
    <name evidence="3" type="ORF">BN112_0901</name>
</gene>
<feature type="transmembrane region" description="Helical" evidence="1">
    <location>
        <begin position="16"/>
        <end position="37"/>
    </location>
</feature>
<dbReference type="KEGG" id="bbh:BN112_0901"/>
<evidence type="ECO:0000259" key="2">
    <source>
        <dbReference type="Pfam" id="PF03413"/>
    </source>
</evidence>
<accession>A0A0C6P3T6</accession>
<name>A0A0C6P3T6_BORBO</name>
<dbReference type="AlphaFoldDB" id="A0A0C6P3T6"/>
<dbReference type="PANTHER" id="PTHR34219">
    <property type="entry name" value="IRON-REGULATED INNER MEMBRANE PROTEIN-RELATED"/>
    <property type="match status" value="1"/>
</dbReference>
<dbReference type="OrthoDB" id="9776609at2"/>
<dbReference type="EMBL" id="HE965806">
    <property type="protein sequence ID" value="CCJ52819.1"/>
    <property type="molecule type" value="Genomic_DNA"/>
</dbReference>
<dbReference type="Proteomes" id="UP000007564">
    <property type="component" value="Chromosome"/>
</dbReference>
<keyword evidence="1" id="KW-0812">Transmembrane</keyword>
<organism evidence="3 4">
    <name type="scientific">Bordetella bronchiseptica 253</name>
    <dbReference type="NCBI Taxonomy" id="568707"/>
    <lineage>
        <taxon>Bacteria</taxon>
        <taxon>Pseudomonadati</taxon>
        <taxon>Pseudomonadota</taxon>
        <taxon>Betaproteobacteria</taxon>
        <taxon>Burkholderiales</taxon>
        <taxon>Alcaligenaceae</taxon>
        <taxon>Bordetella</taxon>
    </lineage>
</organism>
<feature type="transmembrane region" description="Helical" evidence="1">
    <location>
        <begin position="196"/>
        <end position="217"/>
    </location>
</feature>
<dbReference type="GeneID" id="69600853"/>
<dbReference type="InterPro" id="IPR025711">
    <property type="entry name" value="PepSY"/>
</dbReference>
<dbReference type="PANTHER" id="PTHR34219:SF3">
    <property type="entry name" value="BLL7967 PROTEIN"/>
    <property type="match status" value="1"/>
</dbReference>
<evidence type="ECO:0000313" key="4">
    <source>
        <dbReference type="Proteomes" id="UP000007564"/>
    </source>
</evidence>
<reference evidence="3 4" key="1">
    <citation type="journal article" date="2012" name="BMC Genomics">
        <title>Comparative genomics of the classical Bordetella subspecies: the evolution and exchange of virulence-associated diversity amongst closely related pathogens.</title>
        <authorList>
            <person name="Park J."/>
            <person name="Zhang Y."/>
            <person name="Buboltz A.M."/>
            <person name="Zhang X."/>
            <person name="Schuster S.C."/>
            <person name="Ahuja U."/>
            <person name="Liu M."/>
            <person name="Miller J.F."/>
            <person name="Sebaihia M."/>
            <person name="Bentley S.D."/>
            <person name="Parkhill J."/>
            <person name="Harvill E.T."/>
        </authorList>
    </citation>
    <scope>NUCLEOTIDE SEQUENCE [LARGE SCALE GENOMIC DNA]</scope>
    <source>
        <strain evidence="3 4">253</strain>
    </source>
</reference>
<dbReference type="HOGENOM" id="CLU_031962_0_0_4"/>
<feature type="transmembrane region" description="Helical" evidence="1">
    <location>
        <begin position="153"/>
        <end position="175"/>
    </location>
</feature>
<evidence type="ECO:0000313" key="3">
    <source>
        <dbReference type="EMBL" id="CCJ52819.1"/>
    </source>
</evidence>
<sequence>MSTASTIKTWYLVHKWTSLVCTLFLLIICITGLPLVFHHEIEHLLDEGKPVAQVAEGTPDASLDTIVARAHALYPDEYIDYVFLDDEEPQVYVGFTPKLGQAVEAGHAVRVDARTGDILHDGPKYSADRFSFMGIMLALHVDLYAGLAGELFLGLMGLLFVIAIVSGVVLYGPFMKKLDFGTVRASRSNRLKWLDLHNLLGIVTLVWAFVVGLTGVINELSTPLFRLWQQTELQAMTAPYQGKPVPRPAELSAPQRAADTALAAVPDRALTGISYPGNAFGSPQHYIVWLKGNTPLTSKLNTPVLVDGKTGELAAVARMPWYLTVLELSRPLHFGDYGGMPLKIIWALLDLITIVVLGSGLYLWLARRKATDARVAELVRRHQQAAEPQRTPA</sequence>
<evidence type="ECO:0000256" key="1">
    <source>
        <dbReference type="SAM" id="Phobius"/>
    </source>
</evidence>
<keyword evidence="1" id="KW-1133">Transmembrane helix</keyword>
<keyword evidence="1" id="KW-0472">Membrane</keyword>
<dbReference type="InterPro" id="IPR005625">
    <property type="entry name" value="PepSY-ass_TM"/>
</dbReference>
<feature type="transmembrane region" description="Helical" evidence="1">
    <location>
        <begin position="344"/>
        <end position="365"/>
    </location>
</feature>
<dbReference type="Pfam" id="PF03413">
    <property type="entry name" value="PepSY"/>
    <property type="match status" value="1"/>
</dbReference>
<proteinExistence type="predicted"/>
<protein>
    <submittedName>
        <fullName evidence="3">Putative membrane protein</fullName>
    </submittedName>
</protein>